<dbReference type="Pfam" id="PF05063">
    <property type="entry name" value="MT-A70"/>
    <property type="match status" value="1"/>
</dbReference>
<name>A0A512JNZ9_9HYPH</name>
<evidence type="ECO:0000256" key="3">
    <source>
        <dbReference type="ARBA" id="ARBA00022691"/>
    </source>
</evidence>
<accession>A0A512JNZ9</accession>
<dbReference type="GO" id="GO:0008168">
    <property type="term" value="F:methyltransferase activity"/>
    <property type="evidence" value="ECO:0007669"/>
    <property type="project" value="UniProtKB-KW"/>
</dbReference>
<evidence type="ECO:0000313" key="6">
    <source>
        <dbReference type="Proteomes" id="UP000321750"/>
    </source>
</evidence>
<evidence type="ECO:0000256" key="2">
    <source>
        <dbReference type="ARBA" id="ARBA00022679"/>
    </source>
</evidence>
<comment type="caution">
    <text evidence="5">The sequence shown here is derived from an EMBL/GenBank/DDBJ whole genome shotgun (WGS) entry which is preliminary data.</text>
</comment>
<dbReference type="EMBL" id="BJZV01000022">
    <property type="protein sequence ID" value="GEP11680.1"/>
    <property type="molecule type" value="Genomic_DNA"/>
</dbReference>
<dbReference type="GO" id="GO:0032259">
    <property type="term" value="P:methylation"/>
    <property type="evidence" value="ECO:0007669"/>
    <property type="project" value="UniProtKB-KW"/>
</dbReference>
<dbReference type="PANTHER" id="PTHR12829">
    <property type="entry name" value="N6-ADENOSINE-METHYLTRANSFERASE"/>
    <property type="match status" value="1"/>
</dbReference>
<keyword evidence="1 5" id="KW-0489">Methyltransferase</keyword>
<dbReference type="InterPro" id="IPR029063">
    <property type="entry name" value="SAM-dependent_MTases_sf"/>
</dbReference>
<dbReference type="AlphaFoldDB" id="A0A512JNZ9"/>
<keyword evidence="6" id="KW-1185">Reference proteome</keyword>
<evidence type="ECO:0000313" key="5">
    <source>
        <dbReference type="EMBL" id="GEP11680.1"/>
    </source>
</evidence>
<evidence type="ECO:0000256" key="1">
    <source>
        <dbReference type="ARBA" id="ARBA00022603"/>
    </source>
</evidence>
<comment type="similarity">
    <text evidence="4">Belongs to the MT-A70-like family.</text>
</comment>
<organism evidence="5 6">
    <name type="scientific">Methylobacterium gnaphalii</name>
    <dbReference type="NCBI Taxonomy" id="1010610"/>
    <lineage>
        <taxon>Bacteria</taxon>
        <taxon>Pseudomonadati</taxon>
        <taxon>Pseudomonadota</taxon>
        <taxon>Alphaproteobacteria</taxon>
        <taxon>Hyphomicrobiales</taxon>
        <taxon>Methylobacteriaceae</taxon>
        <taxon>Methylobacterium</taxon>
    </lineage>
</organism>
<dbReference type="PANTHER" id="PTHR12829:SF7">
    <property type="entry name" value="N6-ADENOSINE-METHYLTRANSFERASE CATALYTIC SUBUNIT"/>
    <property type="match status" value="1"/>
</dbReference>
<dbReference type="Proteomes" id="UP000321750">
    <property type="component" value="Unassembled WGS sequence"/>
</dbReference>
<dbReference type="SUPFAM" id="SSF53335">
    <property type="entry name" value="S-adenosyl-L-methionine-dependent methyltransferases"/>
    <property type="match status" value="1"/>
</dbReference>
<sequence length="206" mass="22524">MAAAERQSGEGTRLSWPFGDLAALSYDLIMIDPAWEFSLRSEKGEGKSAQAHYACMSLADIKALPVAHLARKDALLWCWATHPMLPQAIESVAAWGFTFVTSGVWVKTTSGGKIAFGTGYVLRSASEPFLIARFGRPRTARNVRTVIMAEARDHSRKPDEAYEIAEAWAIDATRRADVFSRQTRPGWEAFGDEAGKFDASAPAAAE</sequence>
<dbReference type="PROSITE" id="PS51143">
    <property type="entry name" value="MT_A70"/>
    <property type="match status" value="1"/>
</dbReference>
<protein>
    <submittedName>
        <fullName evidence="5">DNA methyltransferase</fullName>
    </submittedName>
</protein>
<keyword evidence="3" id="KW-0949">S-adenosyl-L-methionine</keyword>
<keyword evidence="2 5" id="KW-0808">Transferase</keyword>
<gene>
    <name evidence="5" type="ORF">MGN01_35250</name>
</gene>
<dbReference type="InterPro" id="IPR007757">
    <property type="entry name" value="MT-A70-like"/>
</dbReference>
<proteinExistence type="inferred from homology"/>
<evidence type="ECO:0000256" key="4">
    <source>
        <dbReference type="PROSITE-ProRule" id="PRU00489"/>
    </source>
</evidence>
<reference evidence="5 6" key="1">
    <citation type="submission" date="2019-07" db="EMBL/GenBank/DDBJ databases">
        <title>Whole genome shotgun sequence of Methylobacterium gnaphalii NBRC 107716.</title>
        <authorList>
            <person name="Hosoyama A."/>
            <person name="Uohara A."/>
            <person name="Ohji S."/>
            <person name="Ichikawa N."/>
        </authorList>
    </citation>
    <scope>NUCLEOTIDE SEQUENCE [LARGE SCALE GENOMIC DNA]</scope>
    <source>
        <strain evidence="5 6">NBRC 107716</strain>
    </source>
</reference>